<name>A0A7H0Y2J1_9BACL</name>
<keyword evidence="1" id="KW-0732">Signal</keyword>
<dbReference type="Proteomes" id="UP000516384">
    <property type="component" value="Chromosome"/>
</dbReference>
<reference evidence="3 4" key="1">
    <citation type="submission" date="2020-09" db="EMBL/GenBank/DDBJ databases">
        <title>Characterization of Paenibacillus peoriae strain ZF390 with broad-spectrum antimicrobial activity as a potential biocontrol agent.</title>
        <authorList>
            <person name="Li L."/>
            <person name="Zhao Y."/>
            <person name="Li B."/>
            <person name="Xie X."/>
        </authorList>
    </citation>
    <scope>NUCLEOTIDE SEQUENCE [LARGE SCALE GENOMIC DNA]</scope>
    <source>
        <strain evidence="3 4">ZF390</strain>
    </source>
</reference>
<feature type="domain" description="Copper amine oxidase-like N-terminal" evidence="2">
    <location>
        <begin position="43"/>
        <end position="142"/>
    </location>
</feature>
<organism evidence="3 4">
    <name type="scientific">Paenibacillus peoriae</name>
    <dbReference type="NCBI Taxonomy" id="59893"/>
    <lineage>
        <taxon>Bacteria</taxon>
        <taxon>Bacillati</taxon>
        <taxon>Bacillota</taxon>
        <taxon>Bacilli</taxon>
        <taxon>Bacillales</taxon>
        <taxon>Paenibacillaceae</taxon>
        <taxon>Paenibacillus</taxon>
    </lineage>
</organism>
<dbReference type="AlphaFoldDB" id="A0A7H0Y2J1"/>
<accession>A0A7H0Y2J1</accession>
<sequence length="302" mass="33260">MKKSLFICSLILSLAMLTATGAMAASSQKELSLNINGSMADGQNPIVIDNVTLVPIRTVSLIPNLKVDWDNKTKTVTVTESDTKNKLKLTVGSNSAYVNDKKVSIGVNPTVKEGAVYVPFRFIGEALNAKVRWEPETKTVVIYKPNQTLLQRFASNKLEESRNAAIQLPRISLHEELAGTEEGGGGGTYYFPNKKSNSFIYAYRGIAQYAEVKDGAAWVKWEGQISTSKPSNKSVIPNVLQVSDKEWGDRPSFTGKIDFFKDLWKTEQVKFGTFDENGNVIFEGEKSLPNKGKDIIATIPAE</sequence>
<evidence type="ECO:0000259" key="2">
    <source>
        <dbReference type="Pfam" id="PF07833"/>
    </source>
</evidence>
<dbReference type="EMBL" id="CP061172">
    <property type="protein sequence ID" value="QNR65299.1"/>
    <property type="molecule type" value="Genomic_DNA"/>
</dbReference>
<protein>
    <submittedName>
        <fullName evidence="3">Copper amine oxidase N-terminal domain-containing protein</fullName>
    </submittedName>
</protein>
<gene>
    <name evidence="3" type="ORF">IAQ67_15465</name>
</gene>
<dbReference type="SUPFAM" id="SSF55383">
    <property type="entry name" value="Copper amine oxidase, domain N"/>
    <property type="match status" value="1"/>
</dbReference>
<dbReference type="RefSeq" id="WP_190297203.1">
    <property type="nucleotide sequence ID" value="NZ_CP061172.1"/>
</dbReference>
<feature type="chain" id="PRO_5028802288" evidence="1">
    <location>
        <begin position="25"/>
        <end position="302"/>
    </location>
</feature>
<dbReference type="InterPro" id="IPR012854">
    <property type="entry name" value="Cu_amine_oxidase-like_N"/>
</dbReference>
<feature type="signal peptide" evidence="1">
    <location>
        <begin position="1"/>
        <end position="24"/>
    </location>
</feature>
<evidence type="ECO:0000313" key="4">
    <source>
        <dbReference type="Proteomes" id="UP000516384"/>
    </source>
</evidence>
<proteinExistence type="predicted"/>
<evidence type="ECO:0000313" key="3">
    <source>
        <dbReference type="EMBL" id="QNR65299.1"/>
    </source>
</evidence>
<dbReference type="InterPro" id="IPR036582">
    <property type="entry name" value="Mao_N_sf"/>
</dbReference>
<evidence type="ECO:0000256" key="1">
    <source>
        <dbReference type="SAM" id="SignalP"/>
    </source>
</evidence>
<dbReference type="Pfam" id="PF07833">
    <property type="entry name" value="Cu_amine_oxidN1"/>
    <property type="match status" value="1"/>
</dbReference>
<dbReference type="Gene3D" id="3.30.457.10">
    <property type="entry name" value="Copper amine oxidase-like, N-terminal domain"/>
    <property type="match status" value="1"/>
</dbReference>